<dbReference type="SUPFAM" id="SSF101941">
    <property type="entry name" value="NAC domain"/>
    <property type="match status" value="1"/>
</dbReference>
<feature type="domain" description="NAC" evidence="6">
    <location>
        <begin position="31"/>
        <end position="186"/>
    </location>
</feature>
<evidence type="ECO:0000259" key="6">
    <source>
        <dbReference type="PROSITE" id="PS51005"/>
    </source>
</evidence>
<comment type="caution">
    <text evidence="7">The sequence shown here is derived from an EMBL/GenBank/DDBJ whole genome shotgun (WGS) entry which is preliminary data.</text>
</comment>
<keyword evidence="3" id="KW-0804">Transcription</keyword>
<feature type="region of interest" description="Disordered" evidence="5">
    <location>
        <begin position="1"/>
        <end position="33"/>
    </location>
</feature>
<dbReference type="InterPro" id="IPR003441">
    <property type="entry name" value="NAC-dom"/>
</dbReference>
<name>A0ABD3BTQ4_9LAMI</name>
<gene>
    <name evidence="7" type="ORF">CASFOL_035263</name>
</gene>
<feature type="compositionally biased region" description="Polar residues" evidence="5">
    <location>
        <begin position="18"/>
        <end position="31"/>
    </location>
</feature>
<dbReference type="Proteomes" id="UP001632038">
    <property type="component" value="Unassembled WGS sequence"/>
</dbReference>
<keyword evidence="4" id="KW-0539">Nucleus</keyword>
<reference evidence="8" key="1">
    <citation type="journal article" date="2024" name="IScience">
        <title>Strigolactones Initiate the Formation of Haustorium-like Structures in Castilleja.</title>
        <authorList>
            <person name="Buerger M."/>
            <person name="Peterson D."/>
            <person name="Chory J."/>
        </authorList>
    </citation>
    <scope>NUCLEOTIDE SEQUENCE [LARGE SCALE GENOMIC DNA]</scope>
</reference>
<dbReference type="PROSITE" id="PS51005">
    <property type="entry name" value="NAC"/>
    <property type="match status" value="1"/>
</dbReference>
<dbReference type="GO" id="GO:0003677">
    <property type="term" value="F:DNA binding"/>
    <property type="evidence" value="ECO:0007669"/>
    <property type="project" value="UniProtKB-KW"/>
</dbReference>
<evidence type="ECO:0000256" key="3">
    <source>
        <dbReference type="ARBA" id="ARBA00023163"/>
    </source>
</evidence>
<protein>
    <recommendedName>
        <fullName evidence="6">NAC domain-containing protein</fullName>
    </recommendedName>
</protein>
<dbReference type="PANTHER" id="PTHR31719">
    <property type="entry name" value="NAC TRANSCRIPTION FACTOR 56"/>
    <property type="match status" value="1"/>
</dbReference>
<proteinExistence type="predicted"/>
<sequence>MENNNNNNDDKGHDQDIVASTSGRADRSSSFPAGYRFVPTDDELITHYLAKKANDEPIPVADMHNVDLYSQSPHELAGTYTQLGDKEWYFFTPRDRKYPKGERPSRSVGKRGFWKATGVKKPILSKEGELIGKKTCLVFYFGKPKSGKAIKTNWIMHEYELESNPSKTHESGMKLDDCILCKIYERPERLNKKQNDHVNGPVVDDGDQEIIEDPPAISVEKKIEDPAIALHILDNNNINGMGQNC</sequence>
<dbReference type="Gene3D" id="2.170.150.80">
    <property type="entry name" value="NAC domain"/>
    <property type="match status" value="1"/>
</dbReference>
<evidence type="ECO:0000313" key="7">
    <source>
        <dbReference type="EMBL" id="KAL3620351.1"/>
    </source>
</evidence>
<keyword evidence="2" id="KW-0238">DNA-binding</keyword>
<dbReference type="EMBL" id="JAVIJP010000066">
    <property type="protein sequence ID" value="KAL3620351.1"/>
    <property type="molecule type" value="Genomic_DNA"/>
</dbReference>
<dbReference type="InterPro" id="IPR036093">
    <property type="entry name" value="NAC_dom_sf"/>
</dbReference>
<evidence type="ECO:0000256" key="5">
    <source>
        <dbReference type="SAM" id="MobiDB-lite"/>
    </source>
</evidence>
<dbReference type="PANTHER" id="PTHR31719:SF94">
    <property type="entry name" value="PROTEIN ATAF2"/>
    <property type="match status" value="1"/>
</dbReference>
<keyword evidence="8" id="KW-1185">Reference proteome</keyword>
<evidence type="ECO:0000313" key="8">
    <source>
        <dbReference type="Proteomes" id="UP001632038"/>
    </source>
</evidence>
<dbReference type="AlphaFoldDB" id="A0ABD3BTQ4"/>
<accession>A0ABD3BTQ4</accession>
<dbReference type="Pfam" id="PF02365">
    <property type="entry name" value="NAM"/>
    <property type="match status" value="1"/>
</dbReference>
<evidence type="ECO:0000256" key="2">
    <source>
        <dbReference type="ARBA" id="ARBA00023125"/>
    </source>
</evidence>
<organism evidence="7 8">
    <name type="scientific">Castilleja foliolosa</name>
    <dbReference type="NCBI Taxonomy" id="1961234"/>
    <lineage>
        <taxon>Eukaryota</taxon>
        <taxon>Viridiplantae</taxon>
        <taxon>Streptophyta</taxon>
        <taxon>Embryophyta</taxon>
        <taxon>Tracheophyta</taxon>
        <taxon>Spermatophyta</taxon>
        <taxon>Magnoliopsida</taxon>
        <taxon>eudicotyledons</taxon>
        <taxon>Gunneridae</taxon>
        <taxon>Pentapetalae</taxon>
        <taxon>asterids</taxon>
        <taxon>lamiids</taxon>
        <taxon>Lamiales</taxon>
        <taxon>Orobanchaceae</taxon>
        <taxon>Pedicularideae</taxon>
        <taxon>Castillejinae</taxon>
        <taxon>Castilleja</taxon>
    </lineage>
</organism>
<evidence type="ECO:0000256" key="1">
    <source>
        <dbReference type="ARBA" id="ARBA00023015"/>
    </source>
</evidence>
<evidence type="ECO:0000256" key="4">
    <source>
        <dbReference type="ARBA" id="ARBA00023242"/>
    </source>
</evidence>
<keyword evidence="1" id="KW-0805">Transcription regulation</keyword>